<name>A0A2M9YHY9_9LEPT</name>
<evidence type="ECO:0000256" key="1">
    <source>
        <dbReference type="SAM" id="SignalP"/>
    </source>
</evidence>
<dbReference type="OrthoDB" id="340606at2"/>
<feature type="signal peptide" evidence="1">
    <location>
        <begin position="1"/>
        <end position="19"/>
    </location>
</feature>
<keyword evidence="3" id="KW-1185">Reference proteome</keyword>
<feature type="chain" id="PRO_5014942361" description="DUF5683 domain-containing protein" evidence="1">
    <location>
        <begin position="20"/>
        <end position="193"/>
    </location>
</feature>
<evidence type="ECO:0000313" key="3">
    <source>
        <dbReference type="Proteomes" id="UP000231926"/>
    </source>
</evidence>
<sequence>MKKLAIFCIFLFGLTPLHSQELTTTVPETKDRSRWDLVWRSAVLPGWGLLHAKEYRKARLTMVITSILVLSELKGHKEEVQRKEEFENARNLFIAYSNFYPQPDPGTMIFLANYQHSKQDDLEGVRSRNDLRLALLGTKYILQLAYTYWRGIKWEEEDNSSGFDFNIRTYSQLDVRDQVRDTFGMDLRYRFRF</sequence>
<dbReference type="Proteomes" id="UP000231926">
    <property type="component" value="Unassembled WGS sequence"/>
</dbReference>
<accession>A0A2M9YHY9</accession>
<dbReference type="EMBL" id="NPDR01000001">
    <property type="protein sequence ID" value="PJZ51172.1"/>
    <property type="molecule type" value="Genomic_DNA"/>
</dbReference>
<evidence type="ECO:0000313" key="2">
    <source>
        <dbReference type="EMBL" id="PJZ51172.1"/>
    </source>
</evidence>
<organism evidence="2 3">
    <name type="scientific">Leptospira saintgironsiae</name>
    <dbReference type="NCBI Taxonomy" id="2023183"/>
    <lineage>
        <taxon>Bacteria</taxon>
        <taxon>Pseudomonadati</taxon>
        <taxon>Spirochaetota</taxon>
        <taxon>Spirochaetia</taxon>
        <taxon>Leptospirales</taxon>
        <taxon>Leptospiraceae</taxon>
        <taxon>Leptospira</taxon>
    </lineage>
</organism>
<reference evidence="2 3" key="1">
    <citation type="submission" date="2017-07" db="EMBL/GenBank/DDBJ databases">
        <title>Leptospira spp. isolated from tropical soils.</title>
        <authorList>
            <person name="Thibeaux R."/>
            <person name="Iraola G."/>
            <person name="Ferres I."/>
            <person name="Bierque E."/>
            <person name="Girault D."/>
            <person name="Soupe-Gilbert M.-E."/>
            <person name="Picardeau M."/>
            <person name="Goarant C."/>
        </authorList>
    </citation>
    <scope>NUCLEOTIDE SEQUENCE [LARGE SCALE GENOMIC DNA]</scope>
    <source>
        <strain evidence="2 3">FH4-C-A2</strain>
    </source>
</reference>
<keyword evidence="1" id="KW-0732">Signal</keyword>
<dbReference type="AlphaFoldDB" id="A0A2M9YHY9"/>
<proteinExistence type="predicted"/>
<evidence type="ECO:0008006" key="4">
    <source>
        <dbReference type="Google" id="ProtNLM"/>
    </source>
</evidence>
<protein>
    <recommendedName>
        <fullName evidence="4">DUF5683 domain-containing protein</fullName>
    </recommendedName>
</protein>
<gene>
    <name evidence="2" type="ORF">CH362_03800</name>
</gene>
<comment type="caution">
    <text evidence="2">The sequence shown here is derived from an EMBL/GenBank/DDBJ whole genome shotgun (WGS) entry which is preliminary data.</text>
</comment>